<protein>
    <recommendedName>
        <fullName evidence="2">ENTH domain-containing protein</fullName>
    </recommendedName>
</protein>
<feature type="compositionally biased region" description="Polar residues" evidence="1">
    <location>
        <begin position="639"/>
        <end position="654"/>
    </location>
</feature>
<feature type="domain" description="ENTH" evidence="2">
    <location>
        <begin position="1"/>
        <end position="124"/>
    </location>
</feature>
<dbReference type="PANTHER" id="PTHR22951:SF5">
    <property type="entry name" value="PHOSPHATIDYLINOSITOL-BINDING CLATHRIN ASSEMBLY PROTEIN LAP"/>
    <property type="match status" value="1"/>
</dbReference>
<keyword evidence="4" id="KW-1185">Reference proteome</keyword>
<dbReference type="InterPro" id="IPR011417">
    <property type="entry name" value="ANTH_dom"/>
</dbReference>
<dbReference type="InterPro" id="IPR013809">
    <property type="entry name" value="ENTH"/>
</dbReference>
<dbReference type="SUPFAM" id="SSF89009">
    <property type="entry name" value="GAT-like domain"/>
    <property type="match status" value="1"/>
</dbReference>
<accession>A0ABR4NLY2</accession>
<feature type="region of interest" description="Disordered" evidence="1">
    <location>
        <begin position="264"/>
        <end position="289"/>
    </location>
</feature>
<dbReference type="InterPro" id="IPR014712">
    <property type="entry name" value="ANTH_dom_sf"/>
</dbReference>
<dbReference type="InterPro" id="IPR045192">
    <property type="entry name" value="AP180-like"/>
</dbReference>
<feature type="compositionally biased region" description="Polar residues" evidence="1">
    <location>
        <begin position="277"/>
        <end position="289"/>
    </location>
</feature>
<feature type="compositionally biased region" description="Basic and acidic residues" evidence="1">
    <location>
        <begin position="264"/>
        <end position="276"/>
    </location>
</feature>
<dbReference type="Proteomes" id="UP001623330">
    <property type="component" value="Unassembled WGS sequence"/>
</dbReference>
<name>A0ABR4NLY2_9SACH</name>
<proteinExistence type="predicted"/>
<dbReference type="SUPFAM" id="SSF48464">
    <property type="entry name" value="ENTH/VHS domain"/>
    <property type="match status" value="1"/>
</dbReference>
<dbReference type="Gene3D" id="1.20.58.150">
    <property type="entry name" value="ANTH domain"/>
    <property type="match status" value="1"/>
</dbReference>
<organism evidence="3 4">
    <name type="scientific">Nakaseomyces bracarensis</name>
    <dbReference type="NCBI Taxonomy" id="273131"/>
    <lineage>
        <taxon>Eukaryota</taxon>
        <taxon>Fungi</taxon>
        <taxon>Dikarya</taxon>
        <taxon>Ascomycota</taxon>
        <taxon>Saccharomycotina</taxon>
        <taxon>Saccharomycetes</taxon>
        <taxon>Saccharomycetales</taxon>
        <taxon>Saccharomycetaceae</taxon>
        <taxon>Nakaseomyces</taxon>
    </lineage>
</organism>
<gene>
    <name evidence="3" type="ORF">RNJ44_02510</name>
</gene>
<reference evidence="3 4" key="1">
    <citation type="submission" date="2024-05" db="EMBL/GenBank/DDBJ databases">
        <title>Long read based assembly of the Candida bracarensis genome reveals expanded adhesin content.</title>
        <authorList>
            <person name="Marcet-Houben M."/>
            <person name="Ksiezopolska E."/>
            <person name="Gabaldon T."/>
        </authorList>
    </citation>
    <scope>NUCLEOTIDE SEQUENCE [LARGE SCALE GENOMIC DNA]</scope>
    <source>
        <strain evidence="3 4">CBM6</strain>
    </source>
</reference>
<dbReference type="InterPro" id="IPR008942">
    <property type="entry name" value="ENTH_VHS"/>
</dbReference>
<evidence type="ECO:0000313" key="4">
    <source>
        <dbReference type="Proteomes" id="UP001623330"/>
    </source>
</evidence>
<evidence type="ECO:0000256" key="1">
    <source>
        <dbReference type="SAM" id="MobiDB-lite"/>
    </source>
</evidence>
<dbReference type="CDD" id="cd16988">
    <property type="entry name" value="ANTH_N_YAP180"/>
    <property type="match status" value="1"/>
</dbReference>
<feature type="region of interest" description="Disordered" evidence="1">
    <location>
        <begin position="639"/>
        <end position="700"/>
    </location>
</feature>
<sequence>MTTYIKLVKGATKIKMAPPKAKYIDPILLGSTSEYDFEEIANALDMRLQDTAWTVVYKSLIVVHLLLREGEGNVAMKHYARRSDVFNVGRNLPNVGNEEIRIVEKYAHYLKCKSKEYQRIGLDYVRDTKAKIKINENNLSKVNTALDHVESIEVQISALVKNRYSSYDLENDLYLYAFRLLVQDLLALYNALNEGIISLLEIFFELSHNNAERTLKLYKRFVDLTETVVKYLKSGKQVGLKIPVIKHITTKLVSSLEEHLLEDEKTHQSFRNDNDKANSPSDVTRQGTIAQQRLEQVREQKRILEEKLKTQNIVFSNPAVGQSTGQQTVSNSIPTTTDQYNPFGQLPVKQQQQPQIAQIEPQITQIQPQFTQVQTQFTQVQPDYTQIHQQYTQPQVFQTQPLPDSQAQQIQAETTLAQNVSVNNPFATANPGLATAQTMPQMSQQTPMGYGNIQSQTSGFISAPQNNFTGLLANDGRTIQGQQQTQPSTINSQITPTYTGSHSQQLTQQPYSNNMQEIPSNPTGSNNPFALNNINKTEAEVKQMQTYNEQFVNKQLNNSSSTNNPFAAENAPAYNFNDWSSQNTAQNPAQQLIHNPFQQTSMQHNQYMTTPTSNNNADLNQGILNQPNIMQPLQISQSFNQVPGNAQPGYNSDHMQQPQMQQPQMPQQQMSQQQIPQQIPQQQMQQQPFQQQPIQQQQQYSYQAYNEPNLIDF</sequence>
<dbReference type="EMBL" id="JBEVYD010000013">
    <property type="protein sequence ID" value="KAL3228565.1"/>
    <property type="molecule type" value="Genomic_DNA"/>
</dbReference>
<dbReference type="SMART" id="SM00273">
    <property type="entry name" value="ENTH"/>
    <property type="match status" value="1"/>
</dbReference>
<evidence type="ECO:0000259" key="2">
    <source>
        <dbReference type="PROSITE" id="PS50942"/>
    </source>
</evidence>
<feature type="compositionally biased region" description="Low complexity" evidence="1">
    <location>
        <begin position="655"/>
        <end position="699"/>
    </location>
</feature>
<dbReference type="PROSITE" id="PS50942">
    <property type="entry name" value="ENTH"/>
    <property type="match status" value="1"/>
</dbReference>
<feature type="region of interest" description="Disordered" evidence="1">
    <location>
        <begin position="479"/>
        <end position="508"/>
    </location>
</feature>
<dbReference type="Gene3D" id="1.25.40.90">
    <property type="match status" value="1"/>
</dbReference>
<dbReference type="Pfam" id="PF07651">
    <property type="entry name" value="ANTH"/>
    <property type="match status" value="1"/>
</dbReference>
<evidence type="ECO:0000313" key="3">
    <source>
        <dbReference type="EMBL" id="KAL3228565.1"/>
    </source>
</evidence>
<dbReference type="PANTHER" id="PTHR22951">
    <property type="entry name" value="CLATHRIN ASSEMBLY PROTEIN"/>
    <property type="match status" value="1"/>
</dbReference>
<comment type="caution">
    <text evidence="3">The sequence shown here is derived from an EMBL/GenBank/DDBJ whole genome shotgun (WGS) entry which is preliminary data.</text>
</comment>